<accession>A0AAJ0HYB8</accession>
<protein>
    <recommendedName>
        <fullName evidence="4">Actin-like ATPase domain-containing protein</fullName>
    </recommendedName>
</protein>
<dbReference type="RefSeq" id="XP_062687998.1">
    <property type="nucleotide sequence ID" value="XM_062840432.1"/>
</dbReference>
<evidence type="ECO:0008006" key="4">
    <source>
        <dbReference type="Google" id="ProtNLM"/>
    </source>
</evidence>
<evidence type="ECO:0000313" key="3">
    <source>
        <dbReference type="Proteomes" id="UP001285908"/>
    </source>
</evidence>
<dbReference type="EMBL" id="JAULSX010000012">
    <property type="protein sequence ID" value="KAK3484972.1"/>
    <property type="molecule type" value="Genomic_DNA"/>
</dbReference>
<evidence type="ECO:0000313" key="2">
    <source>
        <dbReference type="EMBL" id="KAK3484972.1"/>
    </source>
</evidence>
<evidence type="ECO:0000256" key="1">
    <source>
        <dbReference type="SAM" id="MobiDB-lite"/>
    </source>
</evidence>
<reference evidence="2 3" key="1">
    <citation type="journal article" date="2023" name="Mol. Phylogenet. Evol.">
        <title>Genome-scale phylogeny and comparative genomics of the fungal order Sordariales.</title>
        <authorList>
            <person name="Hensen N."/>
            <person name="Bonometti L."/>
            <person name="Westerberg I."/>
            <person name="Brannstrom I.O."/>
            <person name="Guillou S."/>
            <person name="Cros-Aarteil S."/>
            <person name="Calhoun S."/>
            <person name="Haridas S."/>
            <person name="Kuo A."/>
            <person name="Mondo S."/>
            <person name="Pangilinan J."/>
            <person name="Riley R."/>
            <person name="LaButti K."/>
            <person name="Andreopoulos B."/>
            <person name="Lipzen A."/>
            <person name="Chen C."/>
            <person name="Yan M."/>
            <person name="Daum C."/>
            <person name="Ng V."/>
            <person name="Clum A."/>
            <person name="Steindorff A."/>
            <person name="Ohm R.A."/>
            <person name="Martin F."/>
            <person name="Silar P."/>
            <person name="Natvig D.O."/>
            <person name="Lalanne C."/>
            <person name="Gautier V."/>
            <person name="Ament-Velasquez S.L."/>
            <person name="Kruys A."/>
            <person name="Hutchinson M.I."/>
            <person name="Powell A.J."/>
            <person name="Barry K."/>
            <person name="Miller A.N."/>
            <person name="Grigoriev I.V."/>
            <person name="Debuchy R."/>
            <person name="Gladieux P."/>
            <person name="Hiltunen Thoren M."/>
            <person name="Johannesson H."/>
        </authorList>
    </citation>
    <scope>NUCLEOTIDE SEQUENCE [LARGE SCALE GENOMIC DNA]</scope>
    <source>
        <strain evidence="2 3">FGSC 10403</strain>
    </source>
</reference>
<dbReference type="Proteomes" id="UP001285908">
    <property type="component" value="Unassembled WGS sequence"/>
</dbReference>
<sequence length="672" mass="74555">MTGRRAAVADMGLASRGTFTRRITRSAAAAVRESADTEPATVASTASAPNSHAQVERVGIIMSIDLGSSGIRACLRPPNKDAEVVWIENNSNESNPYTFSAQGCVFGTVNDEVIYDGYELQTGREEVALKYGFYILADAPAELTEEYPLINDLLAEDARDSQNFRRRLRIGIISMLRFMRERAEETMNGMGNTEEWVINKLTVSIPSQWNLDFEAVYRELLRQAFDWSLALAKDQIKFYFETEGLAGSLLLDLQGQLVKNGRHGHQLCLMLDFGGHSMNGCLYWVTSESGEVSNFFAAAVPFGTGGGGEHFIDRLVNTCVRKVANASNGTSNVTPAGKAQARAFFKRYRAHMGPGGRTRTLNLVVNTGPETFVNCHLSEEDILQAWEDAFGRTIRMAKTNIEALVDRDEVQHFNTTALVALAGGSLKNTPLAQRIMNIVKEAGLGDAQRVFHKGGDSQSVRNAVGMAHDEVHQISVDEFFNRGAGIGVQIQPGGQGEWEDVAYCMLYYDTQRQTDVHPACAVQLFPEDRVRLICDPAFGKNRTLNNNSPSEDDDLDMDESDDSDESNVEMSWKRTYDFLDALPHSSHKSRCEWSLRRQRDGEKVVLNLSITMTPILRSKAATKRLTKEWNFVLPLYFDPGTRCVMPGQKSTPLEEAIPALFLDRDGDSHMSG</sequence>
<feature type="region of interest" description="Disordered" evidence="1">
    <location>
        <begin position="541"/>
        <end position="567"/>
    </location>
</feature>
<dbReference type="AlphaFoldDB" id="A0AAJ0HYB8"/>
<keyword evidence="3" id="KW-1185">Reference proteome</keyword>
<proteinExistence type="predicted"/>
<gene>
    <name evidence="2" type="ORF">B0T23DRAFT_433276</name>
</gene>
<feature type="compositionally biased region" description="Acidic residues" evidence="1">
    <location>
        <begin position="550"/>
        <end position="567"/>
    </location>
</feature>
<comment type="caution">
    <text evidence="2">The sequence shown here is derived from an EMBL/GenBank/DDBJ whole genome shotgun (WGS) entry which is preliminary data.</text>
</comment>
<dbReference type="GeneID" id="87878054"/>
<organism evidence="2 3">
    <name type="scientific">Neurospora hispaniola</name>
    <dbReference type="NCBI Taxonomy" id="588809"/>
    <lineage>
        <taxon>Eukaryota</taxon>
        <taxon>Fungi</taxon>
        <taxon>Dikarya</taxon>
        <taxon>Ascomycota</taxon>
        <taxon>Pezizomycotina</taxon>
        <taxon>Sordariomycetes</taxon>
        <taxon>Sordariomycetidae</taxon>
        <taxon>Sordariales</taxon>
        <taxon>Sordariaceae</taxon>
        <taxon>Neurospora</taxon>
    </lineage>
</organism>
<name>A0AAJ0HYB8_9PEZI</name>